<evidence type="ECO:0000313" key="4">
    <source>
        <dbReference type="Proteomes" id="UP000542742"/>
    </source>
</evidence>
<dbReference type="EMBL" id="JACHMF010000001">
    <property type="protein sequence ID" value="MBB4690127.1"/>
    <property type="molecule type" value="Genomic_DNA"/>
</dbReference>
<keyword evidence="1" id="KW-0732">Signal</keyword>
<name>A0A7W7FZ42_9ACTN</name>
<feature type="signal peptide" evidence="1">
    <location>
        <begin position="1"/>
        <end position="28"/>
    </location>
</feature>
<dbReference type="GO" id="GO:0004222">
    <property type="term" value="F:metalloendopeptidase activity"/>
    <property type="evidence" value="ECO:0007669"/>
    <property type="project" value="TreeGrafter"/>
</dbReference>
<dbReference type="PANTHER" id="PTHR21666:SF270">
    <property type="entry name" value="MUREIN HYDROLASE ACTIVATOR ENVC"/>
    <property type="match status" value="1"/>
</dbReference>
<gene>
    <name evidence="3" type="ORF">BKA14_000275</name>
</gene>
<evidence type="ECO:0000313" key="3">
    <source>
        <dbReference type="EMBL" id="MBB4690127.1"/>
    </source>
</evidence>
<feature type="chain" id="PRO_5031210970" description="M23ase beta-sheet core domain-containing protein" evidence="1">
    <location>
        <begin position="29"/>
        <end position="431"/>
    </location>
</feature>
<dbReference type="CDD" id="cd12797">
    <property type="entry name" value="M23_peptidase"/>
    <property type="match status" value="1"/>
</dbReference>
<proteinExistence type="predicted"/>
<dbReference type="Pfam" id="PF01551">
    <property type="entry name" value="Peptidase_M23"/>
    <property type="match status" value="1"/>
</dbReference>
<dbReference type="RefSeq" id="WP_184949134.1">
    <property type="nucleotide sequence ID" value="NZ_JACHMF010000001.1"/>
</dbReference>
<dbReference type="PANTHER" id="PTHR21666">
    <property type="entry name" value="PEPTIDASE-RELATED"/>
    <property type="match status" value="1"/>
</dbReference>
<dbReference type="InterPro" id="IPR011055">
    <property type="entry name" value="Dup_hybrid_motif"/>
</dbReference>
<comment type="caution">
    <text evidence="3">The sequence shown here is derived from an EMBL/GenBank/DDBJ whole genome shotgun (WGS) entry which is preliminary data.</text>
</comment>
<evidence type="ECO:0000256" key="1">
    <source>
        <dbReference type="SAM" id="SignalP"/>
    </source>
</evidence>
<protein>
    <recommendedName>
        <fullName evidence="2">M23ase beta-sheet core domain-containing protein</fullName>
    </recommendedName>
</protein>
<dbReference type="Gene3D" id="2.70.70.10">
    <property type="entry name" value="Glucose Permease (Domain IIA)"/>
    <property type="match status" value="1"/>
</dbReference>
<keyword evidence="4" id="KW-1185">Reference proteome</keyword>
<accession>A0A7W7FZ42</accession>
<evidence type="ECO:0000259" key="2">
    <source>
        <dbReference type="Pfam" id="PF01551"/>
    </source>
</evidence>
<dbReference type="InterPro" id="IPR050570">
    <property type="entry name" value="Cell_wall_metabolism_enzyme"/>
</dbReference>
<dbReference type="AlphaFoldDB" id="A0A7W7FZ42"/>
<sequence>MRNPWKKALAMLVAGVAVLAVDPGAARAADTTDNPIVGLAPTAGGDGYWQVTSRGAVYSYGKAQYKGGAGALALKGSIVGMARSAGSSGYWLVGADGGVFAYGDAGFYGSASKLQLRQPVVGMAATPTGRGYWLVAADGGIFAYGDAGFFGSAGSLRLNQPVVGMAATPTGRGYWLVAADGGIFAYGDAGFFGSAGSLRLNQPVVGMAATPTGRGYWLVAADGGIFAYGDAGFFGSAGNLKLNQPVVGMARTASGRGYWMVAADGGIFAYGDAAFHGRVTYTRPAAPTGYRYVLPAGAAKSSLTAAHHDYAALDIAVPVGTPYYAITAGTVTRLAPGGGCGLGIVLQGYDGVQYTYCHGSSQGVATGARVAPGQQLGLSGNTGHSSGPHLHLQIRYPGVLRCPQPFVSALAAGRSTPDVRGLPTTGCSYRS</sequence>
<dbReference type="Proteomes" id="UP000542742">
    <property type="component" value="Unassembled WGS sequence"/>
</dbReference>
<reference evidence="3 4" key="1">
    <citation type="submission" date="2020-08" db="EMBL/GenBank/DDBJ databases">
        <title>Sequencing the genomes of 1000 actinobacteria strains.</title>
        <authorList>
            <person name="Klenk H.-P."/>
        </authorList>
    </citation>
    <scope>NUCLEOTIDE SEQUENCE [LARGE SCALE GENOMIC DNA]</scope>
    <source>
        <strain evidence="3 4">DSM 45518</strain>
    </source>
</reference>
<dbReference type="InterPro" id="IPR016047">
    <property type="entry name" value="M23ase_b-sheet_dom"/>
</dbReference>
<feature type="domain" description="M23ase beta-sheet core" evidence="2">
    <location>
        <begin position="312"/>
        <end position="398"/>
    </location>
</feature>
<dbReference type="SUPFAM" id="SSF101898">
    <property type="entry name" value="NHL repeat"/>
    <property type="match status" value="1"/>
</dbReference>
<dbReference type="SUPFAM" id="SSF51261">
    <property type="entry name" value="Duplicated hybrid motif"/>
    <property type="match status" value="1"/>
</dbReference>
<organism evidence="3 4">
    <name type="scientific">Paractinoplanes abujensis</name>
    <dbReference type="NCBI Taxonomy" id="882441"/>
    <lineage>
        <taxon>Bacteria</taxon>
        <taxon>Bacillati</taxon>
        <taxon>Actinomycetota</taxon>
        <taxon>Actinomycetes</taxon>
        <taxon>Micromonosporales</taxon>
        <taxon>Micromonosporaceae</taxon>
        <taxon>Paractinoplanes</taxon>
    </lineage>
</organism>